<evidence type="ECO:0000313" key="9">
    <source>
        <dbReference type="Proteomes" id="UP000803844"/>
    </source>
</evidence>
<feature type="transmembrane region" description="Helical" evidence="6">
    <location>
        <begin position="94"/>
        <end position="119"/>
    </location>
</feature>
<sequence>MGWVFNAPGDTSTWGPQIVAIATTFTGFSLIIVCMRIYVRAHLIHAMGLDDWAIIFGWFGICGYSICTIIQTRWGLGVNHIDDMPIQDMKTFLLIEYIGSPLYVCCLFGFKFSLLLSYLRFIPRGVWRFATIGMAIAVTLAHIAFLCCFLFGCSPIAKFWDANITWGHCLGLPFYTGFSALTITFDFLIMLLPFPTLLRTKIRTRKKVVLCCLFTLGVFISAVQIVRFSYLSQLVNLLDSANPIVWSIVESNLGIVTASIPTLAPLVRYFSEKSRVGIHDDDSTERIYDPSQGGIMKRTDVLVSSSQGRTSEQSVPMDENTL</sequence>
<dbReference type="Proteomes" id="UP000803844">
    <property type="component" value="Unassembled WGS sequence"/>
</dbReference>
<proteinExistence type="inferred from homology"/>
<keyword evidence="2 6" id="KW-0812">Transmembrane</keyword>
<dbReference type="PANTHER" id="PTHR33048">
    <property type="entry name" value="PTH11-LIKE INTEGRAL MEMBRANE PROTEIN (AFU_ORTHOLOGUE AFUA_5G11245)"/>
    <property type="match status" value="1"/>
</dbReference>
<name>A0A9P4XY15_CRYP1</name>
<comment type="subcellular location">
    <subcellularLocation>
        <location evidence="1">Membrane</location>
        <topology evidence="1">Multi-pass membrane protein</topology>
    </subcellularLocation>
</comment>
<keyword evidence="4 6" id="KW-0472">Membrane</keyword>
<feature type="transmembrane region" description="Helical" evidence="6">
    <location>
        <begin position="244"/>
        <end position="267"/>
    </location>
</feature>
<gene>
    <name evidence="8" type="ORF">M406DRAFT_341802</name>
</gene>
<comment type="caution">
    <text evidence="8">The sequence shown here is derived from an EMBL/GenBank/DDBJ whole genome shotgun (WGS) entry which is preliminary data.</text>
</comment>
<dbReference type="Pfam" id="PF20684">
    <property type="entry name" value="Fung_rhodopsin"/>
    <property type="match status" value="1"/>
</dbReference>
<feature type="transmembrane region" description="Helical" evidence="6">
    <location>
        <begin position="172"/>
        <end position="196"/>
    </location>
</feature>
<dbReference type="InterPro" id="IPR052337">
    <property type="entry name" value="SAT4-like"/>
</dbReference>
<protein>
    <recommendedName>
        <fullName evidence="7">Rhodopsin domain-containing protein</fullName>
    </recommendedName>
</protein>
<dbReference type="GO" id="GO:0016020">
    <property type="term" value="C:membrane"/>
    <property type="evidence" value="ECO:0007669"/>
    <property type="project" value="UniProtKB-SubCell"/>
</dbReference>
<keyword evidence="9" id="KW-1185">Reference proteome</keyword>
<evidence type="ECO:0000256" key="2">
    <source>
        <dbReference type="ARBA" id="ARBA00022692"/>
    </source>
</evidence>
<organism evidence="8 9">
    <name type="scientific">Cryphonectria parasitica (strain ATCC 38755 / EP155)</name>
    <dbReference type="NCBI Taxonomy" id="660469"/>
    <lineage>
        <taxon>Eukaryota</taxon>
        <taxon>Fungi</taxon>
        <taxon>Dikarya</taxon>
        <taxon>Ascomycota</taxon>
        <taxon>Pezizomycotina</taxon>
        <taxon>Sordariomycetes</taxon>
        <taxon>Sordariomycetidae</taxon>
        <taxon>Diaporthales</taxon>
        <taxon>Cryphonectriaceae</taxon>
        <taxon>Cryphonectria-Endothia species complex</taxon>
        <taxon>Cryphonectria</taxon>
    </lineage>
</organism>
<reference evidence="8" key="1">
    <citation type="journal article" date="2020" name="Phytopathology">
        <title>Genome sequence of the chestnut blight fungus Cryphonectria parasitica EP155: A fundamental resource for an archetypical invasive plant pathogen.</title>
        <authorList>
            <person name="Crouch J.A."/>
            <person name="Dawe A."/>
            <person name="Aerts A."/>
            <person name="Barry K."/>
            <person name="Churchill A.C.L."/>
            <person name="Grimwood J."/>
            <person name="Hillman B."/>
            <person name="Milgroom M.G."/>
            <person name="Pangilinan J."/>
            <person name="Smith M."/>
            <person name="Salamov A."/>
            <person name="Schmutz J."/>
            <person name="Yadav J."/>
            <person name="Grigoriev I.V."/>
            <person name="Nuss D."/>
        </authorList>
    </citation>
    <scope>NUCLEOTIDE SEQUENCE</scope>
    <source>
        <strain evidence="8">EP155</strain>
    </source>
</reference>
<accession>A0A9P4XY15</accession>
<keyword evidence="3 6" id="KW-1133">Transmembrane helix</keyword>
<evidence type="ECO:0000256" key="1">
    <source>
        <dbReference type="ARBA" id="ARBA00004141"/>
    </source>
</evidence>
<feature type="domain" description="Rhodopsin" evidence="7">
    <location>
        <begin position="35"/>
        <end position="268"/>
    </location>
</feature>
<feature type="transmembrane region" description="Helical" evidence="6">
    <location>
        <begin position="51"/>
        <end position="74"/>
    </location>
</feature>
<evidence type="ECO:0000256" key="6">
    <source>
        <dbReference type="SAM" id="Phobius"/>
    </source>
</evidence>
<evidence type="ECO:0000256" key="3">
    <source>
        <dbReference type="ARBA" id="ARBA00022989"/>
    </source>
</evidence>
<feature type="transmembrane region" description="Helical" evidence="6">
    <location>
        <begin position="18"/>
        <end position="39"/>
    </location>
</feature>
<dbReference type="InterPro" id="IPR049326">
    <property type="entry name" value="Rhodopsin_dom_fungi"/>
</dbReference>
<dbReference type="AlphaFoldDB" id="A0A9P4XY15"/>
<feature type="transmembrane region" description="Helical" evidence="6">
    <location>
        <begin position="126"/>
        <end position="152"/>
    </location>
</feature>
<evidence type="ECO:0000313" key="8">
    <source>
        <dbReference type="EMBL" id="KAF3762615.1"/>
    </source>
</evidence>
<dbReference type="GeneID" id="63838832"/>
<feature type="transmembrane region" description="Helical" evidence="6">
    <location>
        <begin position="208"/>
        <end position="232"/>
    </location>
</feature>
<evidence type="ECO:0000259" key="7">
    <source>
        <dbReference type="Pfam" id="PF20684"/>
    </source>
</evidence>
<dbReference type="EMBL" id="MU032350">
    <property type="protein sequence ID" value="KAF3762615.1"/>
    <property type="molecule type" value="Genomic_DNA"/>
</dbReference>
<evidence type="ECO:0000256" key="5">
    <source>
        <dbReference type="ARBA" id="ARBA00038359"/>
    </source>
</evidence>
<comment type="similarity">
    <text evidence="5">Belongs to the SAT4 family.</text>
</comment>
<dbReference type="PANTHER" id="PTHR33048:SF64">
    <property type="entry name" value="INTEGRAL MEMBRANE PROTEIN"/>
    <property type="match status" value="1"/>
</dbReference>
<dbReference type="OrthoDB" id="3529975at2759"/>
<dbReference type="RefSeq" id="XP_040773594.1">
    <property type="nucleotide sequence ID" value="XM_040921703.1"/>
</dbReference>
<evidence type="ECO:0000256" key="4">
    <source>
        <dbReference type="ARBA" id="ARBA00023136"/>
    </source>
</evidence>